<feature type="compositionally biased region" description="Low complexity" evidence="1">
    <location>
        <begin position="130"/>
        <end position="152"/>
    </location>
</feature>
<proteinExistence type="predicted"/>
<feature type="region of interest" description="Disordered" evidence="1">
    <location>
        <begin position="205"/>
        <end position="241"/>
    </location>
</feature>
<reference evidence="2" key="1">
    <citation type="journal article" date="2013" name="Appl. Microbiol. Biotechnol.">
        <title>Characteristics and activity analysis of epothilone operon promoters from Sorangium cellulosum strains in Escherichia coli.</title>
        <authorList>
            <person name="Zhu L.P."/>
            <person name="Li Z.F."/>
            <person name="Sun X."/>
            <person name="Li S.G."/>
            <person name="Li Y.Z."/>
        </authorList>
    </citation>
    <scope>NUCLEOTIDE SEQUENCE</scope>
    <source>
        <strain evidence="2">So0157-2</strain>
    </source>
</reference>
<feature type="region of interest" description="Disordered" evidence="1">
    <location>
        <begin position="125"/>
        <end position="152"/>
    </location>
</feature>
<protein>
    <submittedName>
        <fullName evidence="2">Uncharacterized protein</fullName>
    </submittedName>
</protein>
<name>A0A0G2YF09_SORCE</name>
<dbReference type="EMBL" id="EU414841">
    <property type="protein sequence ID" value="AKI82210.1"/>
    <property type="molecule type" value="Genomic_DNA"/>
</dbReference>
<sequence length="312" mass="33090">MEFSWIPHSVVEEAVLVQAYPCLILIRSMQPAPRSDGSHLQHISAAKPVGSWSPWQQDRATSVLNPATWVAFLASHSSFLGSMSSAQWRVAATRRTFGVGGRLLRSGTSDGSFLTFSASSSVATTESFGSSPAATCASSSRTTRSRTSWTGSPFSCRRERIRASGRLIPNIMFLTTAFACCSVRFGCLVSTSRSSRSTVLVLGVVPASPAPPSPTSAPSSDRASTEGAPPGAPRTEDCPASAVSGCCARLGRGSRFRRAWLDTLHERNEAGERLLLGPVAAAVDRNPLHRFDSVAHVNPVVVAGRCGTSRLV</sequence>
<accession>A0A0G2YF09</accession>
<organism evidence="2">
    <name type="scientific">Sorangium cellulosum So0157-2</name>
    <dbReference type="NCBI Taxonomy" id="1254432"/>
    <lineage>
        <taxon>Bacteria</taxon>
        <taxon>Pseudomonadati</taxon>
        <taxon>Myxococcota</taxon>
        <taxon>Polyangia</taxon>
        <taxon>Polyangiales</taxon>
        <taxon>Polyangiaceae</taxon>
        <taxon>Sorangium</taxon>
    </lineage>
</organism>
<evidence type="ECO:0000256" key="1">
    <source>
        <dbReference type="SAM" id="MobiDB-lite"/>
    </source>
</evidence>
<evidence type="ECO:0000313" key="2">
    <source>
        <dbReference type="EMBL" id="AKI82210.1"/>
    </source>
</evidence>
<reference evidence="2" key="2">
    <citation type="submission" date="2015-05" db="EMBL/GenBank/DDBJ databases">
        <title>The biosynthetic gene cluster for the epothilones from Sorangium cellulosum So0157-2.</title>
        <authorList>
            <person name="Li Y.Z."/>
            <person name="Li Z.F."/>
            <person name="Xia Z.J."/>
            <person name="Zhao J.Y."/>
            <person name="Sun X."/>
            <person name="Zhao L."/>
            <person name="Hu W."/>
            <person name="Liu H."/>
            <person name="Wu Z.H."/>
            <person name="Liu W.F."/>
        </authorList>
    </citation>
    <scope>NUCLEOTIDE SEQUENCE</scope>
    <source>
        <strain evidence="2">So0157-2</strain>
    </source>
</reference>
<dbReference type="AlphaFoldDB" id="A0A0G2YF09"/>